<reference evidence="7 8" key="1">
    <citation type="submission" date="2024-10" db="EMBL/GenBank/DDBJ databases">
        <title>The Natural Products Discovery Center: Release of the First 8490 Sequenced Strains for Exploring Actinobacteria Biosynthetic Diversity.</title>
        <authorList>
            <person name="Kalkreuter E."/>
            <person name="Kautsar S.A."/>
            <person name="Yang D."/>
            <person name="Bader C.D."/>
            <person name="Teijaro C.N."/>
            <person name="Fluegel L."/>
            <person name="Davis C.M."/>
            <person name="Simpson J.R."/>
            <person name="Lauterbach L."/>
            <person name="Steele A.D."/>
            <person name="Gui C."/>
            <person name="Meng S."/>
            <person name="Li G."/>
            <person name="Viehrig K."/>
            <person name="Ye F."/>
            <person name="Su P."/>
            <person name="Kiefer A.F."/>
            <person name="Nichols A."/>
            <person name="Cepeda A.J."/>
            <person name="Yan W."/>
            <person name="Fan B."/>
            <person name="Jiang Y."/>
            <person name="Adhikari A."/>
            <person name="Zheng C.-J."/>
            <person name="Schuster L."/>
            <person name="Cowan T.M."/>
            <person name="Smanski M.J."/>
            <person name="Chevrette M.G."/>
            <person name="De Carvalho L.P.S."/>
            <person name="Shen B."/>
        </authorList>
    </citation>
    <scope>NUCLEOTIDE SEQUENCE [LARGE SCALE GENOMIC DNA]</scope>
    <source>
        <strain evidence="7 8">NPDC001390</strain>
    </source>
</reference>
<dbReference type="InterPro" id="IPR001314">
    <property type="entry name" value="Peptidase_S1A"/>
</dbReference>
<dbReference type="InterPro" id="IPR043504">
    <property type="entry name" value="Peptidase_S1_PA_chymotrypsin"/>
</dbReference>
<dbReference type="InterPro" id="IPR028994">
    <property type="entry name" value="Integrin_alpha_N"/>
</dbReference>
<dbReference type="SMART" id="SM00020">
    <property type="entry name" value="Tryp_SPc"/>
    <property type="match status" value="1"/>
</dbReference>
<accession>A0ABW6UN08</accession>
<dbReference type="PRINTS" id="PR00722">
    <property type="entry name" value="CHYMOTRYPSIN"/>
</dbReference>
<evidence type="ECO:0000256" key="2">
    <source>
        <dbReference type="ARBA" id="ARBA00022737"/>
    </source>
</evidence>
<dbReference type="Proteomes" id="UP001602058">
    <property type="component" value="Unassembled WGS sequence"/>
</dbReference>
<proteinExistence type="predicted"/>
<dbReference type="RefSeq" id="WP_387888553.1">
    <property type="nucleotide sequence ID" value="NZ_JBIAWJ010000011.1"/>
</dbReference>
<dbReference type="PROSITE" id="PS50240">
    <property type="entry name" value="TRYPSIN_DOM"/>
    <property type="match status" value="1"/>
</dbReference>
<dbReference type="EMBL" id="JBIAWJ010000011">
    <property type="protein sequence ID" value="MFF4523954.1"/>
    <property type="molecule type" value="Genomic_DNA"/>
</dbReference>
<gene>
    <name evidence="7" type="ORF">ACFY1D_21425</name>
</gene>
<dbReference type="InterPro" id="IPR009003">
    <property type="entry name" value="Peptidase_S1_PA"/>
</dbReference>
<dbReference type="GO" id="GO:0016787">
    <property type="term" value="F:hydrolase activity"/>
    <property type="evidence" value="ECO:0007669"/>
    <property type="project" value="UniProtKB-KW"/>
</dbReference>
<feature type="domain" description="Peptidase S1" evidence="6">
    <location>
        <begin position="31"/>
        <end position="254"/>
    </location>
</feature>
<dbReference type="InterPro" id="IPR001254">
    <property type="entry name" value="Trypsin_dom"/>
</dbReference>
<dbReference type="PANTHER" id="PTHR36220">
    <property type="entry name" value="UNNAMED PRODUCT"/>
    <property type="match status" value="1"/>
</dbReference>
<dbReference type="Pfam" id="PF01839">
    <property type="entry name" value="FG-GAP"/>
    <property type="match status" value="1"/>
</dbReference>
<keyword evidence="1 5" id="KW-0732">Signal</keyword>
<evidence type="ECO:0000256" key="5">
    <source>
        <dbReference type="SAM" id="SignalP"/>
    </source>
</evidence>
<evidence type="ECO:0000256" key="1">
    <source>
        <dbReference type="ARBA" id="ARBA00022729"/>
    </source>
</evidence>
<dbReference type="Pfam" id="PF00089">
    <property type="entry name" value="Trypsin"/>
    <property type="match status" value="1"/>
</dbReference>
<keyword evidence="3" id="KW-0325">Glycoprotein</keyword>
<keyword evidence="7" id="KW-0378">Hydrolase</keyword>
<sequence>MRHTRPVRLAALAAALIAGPVVLTAAPATAVTGPASAASDTTHAYTARLILGDHDRGCSGVLVDREWLLTAASCFADNPAADLTVPAGKPKLKTTATIGRSDLTSTAGAVREVVELVPRTDRDVVLARLNRPVTGVTPIALATTAPTTGEELKLAGYGRSKTEWAPLNLHTGAFSVDTSDATTATVTGKDGAAACKGDTGGPLVRVTGGTHQLAALSSRSYQGGCFGTDATETRTGGIAARVDDLASWVDSTVGAPRITDFNCDGTEDIAIADPKATVGGKADAGLVRIVYGGGKGTAEIHQDLDWVPDTSETGDWFGEALATVDYDEDGCTDLVVGTPAEDIGTATDTGVVDILHGAPGGLGTGTKKNTHFQQGAGGGSLGASGNESGDRLGQALAAGVTNAGEPFVVIGQPGEALGSITKAGQAFYVHGTTNVSIHQDSLDVPGAAETNDVFGSAVAADSNHIAISAPGDAIGTKADAGNLMVFDPNKLNAEGRPTPLFGLDQDLDTVSGGAEAGDRFGKSLALVPYRPSGAATANESILAVGSPGEDLPIDGVDKADVGSVHTFRVTASGTYSELSAFSQGTATDDVTGTAEAGDVFGSTLTAVNTAPRAVSTTASLKLAVGAPDEALGTVAKAGAVQTFSLLGAPGANDRWLEAGNGLPGAPGTNHFVGGNIHFTGTHLYVGMPYASTYGALHALPMSNVTAGGTVAAITTYQPGQGGLPSAGARFGYAAR</sequence>
<dbReference type="InterPro" id="IPR013519">
    <property type="entry name" value="Int_alpha_beta-p"/>
</dbReference>
<keyword evidence="8" id="KW-1185">Reference proteome</keyword>
<feature type="chain" id="PRO_5045105149" evidence="5">
    <location>
        <begin position="31"/>
        <end position="735"/>
    </location>
</feature>
<evidence type="ECO:0000313" key="7">
    <source>
        <dbReference type="EMBL" id="MFF4523954.1"/>
    </source>
</evidence>
<dbReference type="PANTHER" id="PTHR36220:SF1">
    <property type="entry name" value="GAMMA TUBULIN COMPLEX COMPONENT C-TERMINAL DOMAIN-CONTAINING PROTEIN"/>
    <property type="match status" value="1"/>
</dbReference>
<organism evidence="7 8">
    <name type="scientific">Streptomyces bluensis</name>
    <dbReference type="NCBI Taxonomy" id="33897"/>
    <lineage>
        <taxon>Bacteria</taxon>
        <taxon>Bacillati</taxon>
        <taxon>Actinomycetota</taxon>
        <taxon>Actinomycetes</taxon>
        <taxon>Kitasatosporales</taxon>
        <taxon>Streptomycetaceae</taxon>
        <taxon>Streptomyces</taxon>
    </lineage>
</organism>
<evidence type="ECO:0000256" key="3">
    <source>
        <dbReference type="ARBA" id="ARBA00023180"/>
    </source>
</evidence>
<evidence type="ECO:0000313" key="8">
    <source>
        <dbReference type="Proteomes" id="UP001602058"/>
    </source>
</evidence>
<dbReference type="Gene3D" id="2.130.10.130">
    <property type="entry name" value="Integrin alpha, N-terminal"/>
    <property type="match status" value="2"/>
</dbReference>
<keyword evidence="2" id="KW-0677">Repeat</keyword>
<protein>
    <submittedName>
        <fullName evidence="7">Trypsin-like serine protease</fullName>
        <ecNumber evidence="7">3.4.21.-</ecNumber>
    </submittedName>
</protein>
<dbReference type="SUPFAM" id="SSF50494">
    <property type="entry name" value="Trypsin-like serine proteases"/>
    <property type="match status" value="1"/>
</dbReference>
<feature type="signal peptide" evidence="5">
    <location>
        <begin position="1"/>
        <end position="30"/>
    </location>
</feature>
<dbReference type="EC" id="3.4.21.-" evidence="7"/>
<dbReference type="Gene3D" id="2.40.10.10">
    <property type="entry name" value="Trypsin-like serine proteases"/>
    <property type="match status" value="1"/>
</dbReference>
<dbReference type="InterPro" id="IPR013517">
    <property type="entry name" value="FG-GAP"/>
</dbReference>
<name>A0ABW6UN08_9ACTN</name>
<dbReference type="SMART" id="SM00191">
    <property type="entry name" value="Int_alpha"/>
    <property type="match status" value="3"/>
</dbReference>
<dbReference type="SUPFAM" id="SSF69318">
    <property type="entry name" value="Integrin alpha N-terminal domain"/>
    <property type="match status" value="1"/>
</dbReference>
<comment type="caution">
    <text evidence="7">The sequence shown here is derived from an EMBL/GenBank/DDBJ whole genome shotgun (WGS) entry which is preliminary data.</text>
</comment>
<evidence type="ECO:0000259" key="6">
    <source>
        <dbReference type="PROSITE" id="PS50240"/>
    </source>
</evidence>
<feature type="region of interest" description="Disordered" evidence="4">
    <location>
        <begin position="365"/>
        <end position="388"/>
    </location>
</feature>
<dbReference type="PROSITE" id="PS51470">
    <property type="entry name" value="FG_GAP"/>
    <property type="match status" value="1"/>
</dbReference>
<evidence type="ECO:0000256" key="4">
    <source>
        <dbReference type="SAM" id="MobiDB-lite"/>
    </source>
</evidence>